<proteinExistence type="predicted"/>
<evidence type="ECO:0000313" key="2">
    <source>
        <dbReference type="Proteomes" id="UP001589709"/>
    </source>
</evidence>
<dbReference type="Proteomes" id="UP001589709">
    <property type="component" value="Unassembled WGS sequence"/>
</dbReference>
<name>A0ABV5N8Q4_9ACTN</name>
<accession>A0ABV5N8Q4</accession>
<dbReference type="EMBL" id="JBHMCY010000068">
    <property type="protein sequence ID" value="MFB9466411.1"/>
    <property type="molecule type" value="Genomic_DNA"/>
</dbReference>
<dbReference type="InterPro" id="IPR011010">
    <property type="entry name" value="DNA_brk_join_enz"/>
</dbReference>
<protein>
    <submittedName>
        <fullName evidence="1">Integrase</fullName>
    </submittedName>
</protein>
<evidence type="ECO:0000313" key="1">
    <source>
        <dbReference type="EMBL" id="MFB9466411.1"/>
    </source>
</evidence>
<keyword evidence="2" id="KW-1185">Reference proteome</keyword>
<organism evidence="1 2">
    <name type="scientific">Streptomyces cinereospinus</name>
    <dbReference type="NCBI Taxonomy" id="285561"/>
    <lineage>
        <taxon>Bacteria</taxon>
        <taxon>Bacillati</taxon>
        <taxon>Actinomycetota</taxon>
        <taxon>Actinomycetes</taxon>
        <taxon>Kitasatosporales</taxon>
        <taxon>Streptomycetaceae</taxon>
        <taxon>Streptomyces</taxon>
    </lineage>
</organism>
<gene>
    <name evidence="1" type="ORF">ACFF45_27805</name>
</gene>
<dbReference type="SUPFAM" id="SSF56349">
    <property type="entry name" value="DNA breaking-rejoining enzymes"/>
    <property type="match status" value="1"/>
</dbReference>
<sequence>MPGWRTPVIAPSLILAPGPVPISIYGDDVWSLAPLIANPSASRVGVDWSKFPDAFREEMRLAAWTMINTALPESVLVGHPAWHSRLGPHGIYDTVRRWQRFARWVTAQGISGLGACTTEIFTAYAGHLARRSSANRNDGTKELAALTRLWAFDAASARPAGLVMPPWHRYGVDDYLPAAPAPGPGENSREPIAPATMGPLLVWALRVVDDFADDILSAWAETQRLTEQAEQAVGTWETMARLRIYLDQLVERGDPVPTRWHKGEHQISMTYMAALVGCSPKQINSHLRTELREGFRDYAQRRPGPCPLSTPITGRVAGQPWTESIDFTEVPQLMRHLSVACFIVLAYLTGMRPGEVMGLESGCCPEPSSPGRHLIYGRVFKGVHDQDGNHYSAGQVREVPWVAIPPVVTAIRVLERIAPDGLLFDSAVHAIPRGRISTSRVVGFEAMRNRIEDFIEWASGLAVGLDRPHEVIPEDPFGALGVARFRRSLAWHIARRPGGLVALAIQYGHMRTAMSAGYAARGRGGIHELLDVETARATADTLTTLHDDLAAGTGISGPAARRAIHAAAQAPTFAGSIRTHRQVRDILGNPALTVYDNPHSFLMCVYNRDRALCHRLDGTDAPSLDRCQPSCANIARTDRHADELVHHAKRLEKQAASEAVPGPLADRLSRRADHLRGLADRHSNARIHSQEPTA</sequence>
<reference evidence="1 2" key="1">
    <citation type="submission" date="2024-09" db="EMBL/GenBank/DDBJ databases">
        <authorList>
            <person name="Sun Q."/>
            <person name="Mori K."/>
        </authorList>
    </citation>
    <scope>NUCLEOTIDE SEQUENCE [LARGE SCALE GENOMIC DNA]</scope>
    <source>
        <strain evidence="1 2">JCM 6917</strain>
    </source>
</reference>
<dbReference type="RefSeq" id="WP_381349334.1">
    <property type="nucleotide sequence ID" value="NZ_JBHMCY010000068.1"/>
</dbReference>
<comment type="caution">
    <text evidence="1">The sequence shown here is derived from an EMBL/GenBank/DDBJ whole genome shotgun (WGS) entry which is preliminary data.</text>
</comment>